<gene>
    <name evidence="6" type="ORF">FDF74_09825</name>
</gene>
<protein>
    <recommendedName>
        <fullName evidence="3">Nuclease SbcCD subunit C</fullName>
    </recommendedName>
</protein>
<feature type="coiled-coil region" evidence="4">
    <location>
        <begin position="605"/>
        <end position="639"/>
    </location>
</feature>
<dbReference type="Pfam" id="PF13558">
    <property type="entry name" value="SbcC_Walker_B"/>
    <property type="match status" value="1"/>
</dbReference>
<dbReference type="Proteomes" id="UP000473885">
    <property type="component" value="Unassembled WGS sequence"/>
</dbReference>
<evidence type="ECO:0000313" key="6">
    <source>
        <dbReference type="EMBL" id="NEZ47489.1"/>
    </source>
</evidence>
<feature type="domain" description="Rad50/SbcC-type AAA" evidence="5">
    <location>
        <begin position="5"/>
        <end position="240"/>
    </location>
</feature>
<dbReference type="EMBL" id="SXDP01000008">
    <property type="protein sequence ID" value="NEZ47489.1"/>
    <property type="molecule type" value="Genomic_DNA"/>
</dbReference>
<dbReference type="GO" id="GO:0016887">
    <property type="term" value="F:ATP hydrolysis activity"/>
    <property type="evidence" value="ECO:0007669"/>
    <property type="project" value="InterPro"/>
</dbReference>
<dbReference type="Pfam" id="PF13476">
    <property type="entry name" value="AAA_23"/>
    <property type="match status" value="1"/>
</dbReference>
<evidence type="ECO:0000256" key="2">
    <source>
        <dbReference type="ARBA" id="ARBA00011322"/>
    </source>
</evidence>
<keyword evidence="6" id="KW-0378">Hydrolase</keyword>
<evidence type="ECO:0000256" key="1">
    <source>
        <dbReference type="ARBA" id="ARBA00006930"/>
    </source>
</evidence>
<dbReference type="InterPro" id="IPR027417">
    <property type="entry name" value="P-loop_NTPase"/>
</dbReference>
<dbReference type="InterPro" id="IPR038729">
    <property type="entry name" value="Rad50/SbcC_AAA"/>
</dbReference>
<comment type="subunit">
    <text evidence="2">Heterodimer of SbcC and SbcD.</text>
</comment>
<feature type="coiled-coil region" evidence="4">
    <location>
        <begin position="912"/>
        <end position="946"/>
    </location>
</feature>
<feature type="coiled-coil region" evidence="4">
    <location>
        <begin position="673"/>
        <end position="803"/>
    </location>
</feature>
<evidence type="ECO:0000256" key="4">
    <source>
        <dbReference type="SAM" id="Coils"/>
    </source>
</evidence>
<evidence type="ECO:0000313" key="7">
    <source>
        <dbReference type="Proteomes" id="UP000473885"/>
    </source>
</evidence>
<reference evidence="6 7" key="1">
    <citation type="submission" date="2019-04" db="EMBL/GenBank/DDBJ databases">
        <title>Genome sequencing of Clostridium botulinum Groups I-IV and Clostridium butyricum.</title>
        <authorList>
            <person name="Brunt J."/>
            <person name="Van Vliet A.H.M."/>
            <person name="Stringer S.C."/>
            <person name="Carter A.T."/>
            <person name="Peck M.W."/>
        </authorList>
    </citation>
    <scope>NUCLEOTIDE SEQUENCE [LARGE SCALE GENOMIC DNA]</scope>
    <source>
        <strain evidence="6 7">IFR 18/094</strain>
    </source>
</reference>
<feature type="coiled-coil region" evidence="4">
    <location>
        <begin position="212"/>
        <end position="276"/>
    </location>
</feature>
<dbReference type="AlphaFoldDB" id="A0A6M0RD57"/>
<keyword evidence="6" id="KW-0540">Nuclease</keyword>
<proteinExistence type="inferred from homology"/>
<keyword evidence="6" id="KW-0269">Exonuclease</keyword>
<comment type="similarity">
    <text evidence="1">Belongs to the SMC family. SbcC subfamily.</text>
</comment>
<sequence>MKPKKLIIKGLNSFIEKQEIDFEKLTERGLFGIFGPTGSGKSSILDAITMALYGNIARDSSEFINTSIDTVYVDYEFEIGVGCTRKIYMVSRTIKRDKNGRYKTSSARLVSKMEDGEEKVVADKARDIQKSIENIIGLTSQDFTRSVVLPQGKFSEFLKLSGKGRRDMLERIFGLEKYGKDLSEKIRKEKNKCLKNLTYLEGNLKQYEGLSKDNLQVVKNEYKNHLEKKEKLEVLNKELKFKYEKYKVIWDLQIELNSYYERFKKLKLNLRDIEDKKTKVLKGKNALNVKPHLQSLIDTKNNKDINEEKLKNIIVQLEDVKKEVAILQKDYEKSLYEKDNEIPKLIEEQNKIEQAIDIEKKVKEIEKEKDELLKEHNKFKNKLKMLTKNLEKINEDINYWEEKLKLEESKINSIKVSPELRQNLQKLFTLEKEYRFLEKNLKDTKKELESENLIIKKERSQYDELFNNQKKLEINLKKLLSYKENLNNNCPGNSDDLLQKQNEVNKLKEKLNHLLEFNDRKKELNEDKEKKENKISYLKNEKMKIEKIKYNLEQEIDELEQEIKNLEEKNIAAILAVNLKEDKPCPVCGSIHHVKLASKVDLDNIKIVRSNKNKKEKQRESLLEKEKNIEVQLASLTSEEDLIIKELKKLSTEKDNLSVDELKIMLDKKIKEFQTMKIKLDGWNKDKEQLENNISKEKEQKSNIDKLEAKYKESISKRQESINKFTRNKSTMEKECHDKQEEIKKLKQQFKIEDTEKELDKIKKFDEKSLKLTENIKKHREKLEKLRKEKENINASKSDLHSNITGIIKVGKEKKNYIDKEKEEIKKLSHGRELHSYLCEIKTNIYNIKKKEENLKIYLEEENKKKEILKDNKLKREQEKESLKKLYYKQQERLTLALEENGFKNSEEMKLFLISKEEINLLEEEIQSFEKEYSRLNTSIENVEDKLKGESIKEGKWIQIQEEKKNNELELKKIGNIIIIKEKEMNDMEENLKVLGTLLNEKENLEHKKALLEDIDKLIQGNKFVEFVAINQLKYIAFESSKRLKDITRGRYALELDCSGNFTMRDDFNGGAIRPTNTLSGGETFLTSLALALALSSQIQLKGNCPLEFFFLDEGFGTLDTELLDTVMTSLESLRSNKLSIGIISHVEELKNRVPVKLIVSPAIPGQCGSKTQLEYS</sequence>
<organism evidence="6 7">
    <name type="scientific">Clostridium niameyense</name>
    <dbReference type="NCBI Taxonomy" id="1622073"/>
    <lineage>
        <taxon>Bacteria</taxon>
        <taxon>Bacillati</taxon>
        <taxon>Bacillota</taxon>
        <taxon>Clostridia</taxon>
        <taxon>Eubacteriales</taxon>
        <taxon>Clostridiaceae</taxon>
        <taxon>Clostridium</taxon>
    </lineage>
</organism>
<dbReference type="RefSeq" id="WP_163249493.1">
    <property type="nucleotide sequence ID" value="NZ_SXDP01000008.1"/>
</dbReference>
<feature type="coiled-coil region" evidence="4">
    <location>
        <begin position="303"/>
        <end position="576"/>
    </location>
</feature>
<feature type="coiled-coil region" evidence="4">
    <location>
        <begin position="985"/>
        <end position="1015"/>
    </location>
</feature>
<keyword evidence="7" id="KW-1185">Reference proteome</keyword>
<comment type="caution">
    <text evidence="6">The sequence shown here is derived from an EMBL/GenBank/DDBJ whole genome shotgun (WGS) entry which is preliminary data.</text>
</comment>
<dbReference type="SUPFAM" id="SSF52540">
    <property type="entry name" value="P-loop containing nucleoside triphosphate hydrolases"/>
    <property type="match status" value="1"/>
</dbReference>
<accession>A0A6M0RD57</accession>
<keyword evidence="4" id="KW-0175">Coiled coil</keyword>
<evidence type="ECO:0000256" key="3">
    <source>
        <dbReference type="ARBA" id="ARBA00013368"/>
    </source>
</evidence>
<name>A0A6M0RD57_9CLOT</name>
<dbReference type="GO" id="GO:0004527">
    <property type="term" value="F:exonuclease activity"/>
    <property type="evidence" value="ECO:0007669"/>
    <property type="project" value="UniProtKB-KW"/>
</dbReference>
<evidence type="ECO:0000259" key="5">
    <source>
        <dbReference type="Pfam" id="PF13476"/>
    </source>
</evidence>
<dbReference type="PANTHER" id="PTHR32114">
    <property type="entry name" value="ABC TRANSPORTER ABCH.3"/>
    <property type="match status" value="1"/>
</dbReference>
<feature type="coiled-coil region" evidence="4">
    <location>
        <begin position="852"/>
        <end position="886"/>
    </location>
</feature>
<dbReference type="GO" id="GO:0006302">
    <property type="term" value="P:double-strand break repair"/>
    <property type="evidence" value="ECO:0007669"/>
    <property type="project" value="InterPro"/>
</dbReference>
<dbReference type="PANTHER" id="PTHR32114:SF2">
    <property type="entry name" value="ABC TRANSPORTER ABCH.3"/>
    <property type="match status" value="1"/>
</dbReference>
<dbReference type="Gene3D" id="3.40.50.300">
    <property type="entry name" value="P-loop containing nucleotide triphosphate hydrolases"/>
    <property type="match status" value="2"/>
</dbReference>